<sequence>MALPFTVDGRTAAQQGASVTSNPYPFDSAAYYEWLADWHAGKAATLRSNAPERAKLAALADQYRQRAASIRLTTTSGGI</sequence>
<dbReference type="EMBL" id="QGLE01000021">
    <property type="protein sequence ID" value="PWR17699.1"/>
    <property type="molecule type" value="Genomic_DNA"/>
</dbReference>
<gene>
    <name evidence="1" type="ORF">DKG74_20645</name>
</gene>
<dbReference type="Proteomes" id="UP000245461">
    <property type="component" value="Unassembled WGS sequence"/>
</dbReference>
<dbReference type="OrthoDB" id="7289690at2"/>
<organism evidence="1 2">
    <name type="scientific">Zavarzinia aquatilis</name>
    <dbReference type="NCBI Taxonomy" id="2211142"/>
    <lineage>
        <taxon>Bacteria</taxon>
        <taxon>Pseudomonadati</taxon>
        <taxon>Pseudomonadota</taxon>
        <taxon>Alphaproteobacteria</taxon>
        <taxon>Rhodospirillales</taxon>
        <taxon>Zavarziniaceae</taxon>
        <taxon>Zavarzinia</taxon>
    </lineage>
</organism>
<keyword evidence="2" id="KW-1185">Reference proteome</keyword>
<reference evidence="1 2" key="1">
    <citation type="submission" date="2018-05" db="EMBL/GenBank/DDBJ databases">
        <title>Zavarzinia sp. HR-AS.</title>
        <authorList>
            <person name="Lee Y."/>
            <person name="Jeon C.O."/>
        </authorList>
    </citation>
    <scope>NUCLEOTIDE SEQUENCE [LARGE SCALE GENOMIC DNA]</scope>
    <source>
        <strain evidence="1 2">HR-AS</strain>
    </source>
</reference>
<comment type="caution">
    <text evidence="1">The sequence shown here is derived from an EMBL/GenBank/DDBJ whole genome shotgun (WGS) entry which is preliminary data.</text>
</comment>
<evidence type="ECO:0000313" key="1">
    <source>
        <dbReference type="EMBL" id="PWR17699.1"/>
    </source>
</evidence>
<protein>
    <submittedName>
        <fullName evidence="1">Uncharacterized protein</fullName>
    </submittedName>
</protein>
<proteinExistence type="predicted"/>
<evidence type="ECO:0000313" key="2">
    <source>
        <dbReference type="Proteomes" id="UP000245461"/>
    </source>
</evidence>
<accession>A0A317DSQ1</accession>
<dbReference type="RefSeq" id="WP_109908072.1">
    <property type="nucleotide sequence ID" value="NZ_QGLE01000021.1"/>
</dbReference>
<name>A0A317DSQ1_9PROT</name>
<dbReference type="AlphaFoldDB" id="A0A317DSQ1"/>